<dbReference type="InterPro" id="IPR005829">
    <property type="entry name" value="Sugar_transporter_CS"/>
</dbReference>
<feature type="transmembrane region" description="Helical" evidence="6">
    <location>
        <begin position="21"/>
        <end position="50"/>
    </location>
</feature>
<dbReference type="KEGG" id="cpae:CPAST_c02910"/>
<evidence type="ECO:0000313" key="8">
    <source>
        <dbReference type="EMBL" id="AJA50379.1"/>
    </source>
</evidence>
<feature type="transmembrane region" description="Helical" evidence="6">
    <location>
        <begin position="301"/>
        <end position="321"/>
    </location>
</feature>
<evidence type="ECO:0000256" key="6">
    <source>
        <dbReference type="SAM" id="Phobius"/>
    </source>
</evidence>
<dbReference type="PROSITE" id="PS00217">
    <property type="entry name" value="SUGAR_TRANSPORT_2"/>
    <property type="match status" value="1"/>
</dbReference>
<keyword evidence="2" id="KW-0813">Transport</keyword>
<dbReference type="EMBL" id="JPGY02000001">
    <property type="protein sequence ID" value="KRU13609.1"/>
    <property type="molecule type" value="Genomic_DNA"/>
</dbReference>
<reference evidence="9" key="2">
    <citation type="submission" date="2015-10" db="EMBL/GenBank/DDBJ databases">
        <title>Improved Draft Genome Sequence of Clostridium pasteurianum Strain ATCC 6013 (DSM 525) Using a Hybrid Next-Generation Sequencing Approach.</title>
        <authorList>
            <person name="Pyne M.E."/>
            <person name="Utturkar S.M."/>
            <person name="Brown S.D."/>
            <person name="Moo-Young M."/>
            <person name="Chung D.A."/>
            <person name="Chou P.C."/>
        </authorList>
    </citation>
    <scope>NUCLEOTIDE SEQUENCE</scope>
    <source>
        <strain evidence="9">ATCC 6013</strain>
    </source>
</reference>
<feature type="transmembrane region" description="Helical" evidence="6">
    <location>
        <begin position="177"/>
        <end position="194"/>
    </location>
</feature>
<dbReference type="Pfam" id="PF00083">
    <property type="entry name" value="Sugar_tr"/>
    <property type="match status" value="1"/>
</dbReference>
<feature type="transmembrane region" description="Helical" evidence="6">
    <location>
        <begin position="152"/>
        <end position="171"/>
    </location>
</feature>
<dbReference type="PANTHER" id="PTHR23511:SF34">
    <property type="entry name" value="SYNAPTIC VESICLE GLYCOPROTEIN 2"/>
    <property type="match status" value="1"/>
</dbReference>
<organism evidence="8 11">
    <name type="scientific">Clostridium pasteurianum DSM 525 = ATCC 6013</name>
    <dbReference type="NCBI Taxonomy" id="1262449"/>
    <lineage>
        <taxon>Bacteria</taxon>
        <taxon>Bacillati</taxon>
        <taxon>Bacillota</taxon>
        <taxon>Clostridia</taxon>
        <taxon>Eubacteriales</taxon>
        <taxon>Clostridiaceae</taxon>
        <taxon>Clostridium</taxon>
    </lineage>
</organism>
<keyword evidence="5 6" id="KW-0472">Membrane</keyword>
<reference evidence="9 10" key="3">
    <citation type="journal article" name="Genome Announc.">
        <title>Improved Draft Genome Sequence of Clostridium pasteurianum Strain ATCC 6013 (DSM 525) Using a Hybrid Next-Generation Sequencing Approach.</title>
        <authorList>
            <person name="Pyne M.E."/>
            <person name="Utturkar S."/>
            <person name="Brown S.D."/>
            <person name="Moo-Young M."/>
            <person name="Chung D.A."/>
            <person name="Chou C.P."/>
        </authorList>
    </citation>
    <scope>NUCLEOTIDE SEQUENCE [LARGE SCALE GENOMIC DNA]</scope>
    <source>
        <strain evidence="9 10">ATCC 6013</strain>
    </source>
</reference>
<dbReference type="InterPro" id="IPR005828">
    <property type="entry name" value="MFS_sugar_transport-like"/>
</dbReference>
<feature type="domain" description="Major facilitator superfamily (MFS) profile" evidence="7">
    <location>
        <begin position="25"/>
        <end position="446"/>
    </location>
</feature>
<sequence length="452" mass="49037">METSSSKMLVARMERLPVGKFHYKMLGINGAAWAFDAFDVGLVTFVVTALTKSWGLTAAQVGLFLSVGLFGMFFGAVVSGPVADRWGRKAVFQITMLFFAVFSLLCAIAPNFLSLVIFRFFVGVGLGGETPVVTSLLGEFIPASKRGKLQGLLNTFWAVGWLASAVISYFIIPAAGWRWAFVAGALPAFYIFIVRRHLPESPRWLISKGRNQEAAKIVESIEQKLTSEGLELPKVNLKEVKIDTVEKKQKVNVALLFSNKYIKRTIMLWGLWFLAMFGYYGLFSWLPSLFVKAGHTMVKSFLYVLIMQIAYVPNQVLSAYLMDKIGRKKLLVTNLILAGIAAIVYGWTLGHGVNTGVVVLLGVITSFFVSAIMGITYTYTPELYPTTVRATGVGSASACSRIGSMLAPMVIGAGLTSVGISGVFAIVSGAFILAGILVAVLGIETKGLVLKD</sequence>
<comment type="subcellular location">
    <subcellularLocation>
        <location evidence="1">Cell membrane</location>
        <topology evidence="1">Multi-pass membrane protein</topology>
    </subcellularLocation>
</comment>
<feature type="transmembrane region" description="Helical" evidence="6">
    <location>
        <begin position="90"/>
        <end position="110"/>
    </location>
</feature>
<evidence type="ECO:0000256" key="1">
    <source>
        <dbReference type="ARBA" id="ARBA00004651"/>
    </source>
</evidence>
<feature type="transmembrane region" description="Helical" evidence="6">
    <location>
        <begin position="410"/>
        <end position="443"/>
    </location>
</feature>
<gene>
    <name evidence="8" type="primary">naiP1</name>
    <name evidence="8" type="ORF">CLPA_c02910</name>
    <name evidence="9" type="ORF">CP6013_02857</name>
</gene>
<keyword evidence="3 6" id="KW-0812">Transmembrane</keyword>
<feature type="transmembrane region" description="Helical" evidence="6">
    <location>
        <begin position="266"/>
        <end position="286"/>
    </location>
</feature>
<feature type="transmembrane region" description="Helical" evidence="6">
    <location>
        <begin position="330"/>
        <end position="350"/>
    </location>
</feature>
<protein>
    <submittedName>
        <fullName evidence="9">General substrate transporter</fullName>
    </submittedName>
    <submittedName>
        <fullName evidence="8">Putative niacin/nicotinamide transporter NaiP</fullName>
    </submittedName>
</protein>
<evidence type="ECO:0000313" key="10">
    <source>
        <dbReference type="Proteomes" id="UP000028042"/>
    </source>
</evidence>
<dbReference type="Proteomes" id="UP000030905">
    <property type="component" value="Chromosome"/>
</dbReference>
<accession>A0A0H3IY18</accession>
<name>A0A0H3IY18_CLOPA</name>
<dbReference type="GeneID" id="93072535"/>
<evidence type="ECO:0000256" key="5">
    <source>
        <dbReference type="ARBA" id="ARBA00023136"/>
    </source>
</evidence>
<dbReference type="PATRIC" id="fig|1262449.3.peg.181"/>
<dbReference type="RefSeq" id="WP_003440790.1">
    <property type="nucleotide sequence ID" value="NZ_ANZB01000001.1"/>
</dbReference>
<reference evidence="8 11" key="1">
    <citation type="journal article" date="2015" name="Genome Announc.">
        <title>Complete Genome Sequence of the Nitrogen-Fixing and Solvent-Producing Clostridium pasteurianum DSM 525.</title>
        <authorList>
            <person name="Poehlein A."/>
            <person name="Grosse-Honebrink A."/>
            <person name="Zhang Y."/>
            <person name="Minton N.P."/>
            <person name="Daniel R."/>
        </authorList>
    </citation>
    <scope>NUCLEOTIDE SEQUENCE [LARGE SCALE GENOMIC DNA]</scope>
    <source>
        <strain evidence="8">DSM 525</strain>
        <strain evidence="11">DSM 525 / ATCC 6013</strain>
    </source>
</reference>
<feature type="transmembrane region" description="Helical" evidence="6">
    <location>
        <begin position="356"/>
        <end position="379"/>
    </location>
</feature>
<evidence type="ECO:0000256" key="3">
    <source>
        <dbReference type="ARBA" id="ARBA00022692"/>
    </source>
</evidence>
<feature type="transmembrane region" description="Helical" evidence="6">
    <location>
        <begin position="116"/>
        <end position="140"/>
    </location>
</feature>
<dbReference type="InterPro" id="IPR020846">
    <property type="entry name" value="MFS_dom"/>
</dbReference>
<evidence type="ECO:0000256" key="4">
    <source>
        <dbReference type="ARBA" id="ARBA00022989"/>
    </source>
</evidence>
<dbReference type="KEGG" id="cpat:CLPA_c02910"/>
<evidence type="ECO:0000259" key="7">
    <source>
        <dbReference type="PROSITE" id="PS50850"/>
    </source>
</evidence>
<keyword evidence="4 6" id="KW-1133">Transmembrane helix</keyword>
<dbReference type="Proteomes" id="UP000028042">
    <property type="component" value="Unassembled WGS sequence"/>
</dbReference>
<dbReference type="InterPro" id="IPR036259">
    <property type="entry name" value="MFS_trans_sf"/>
</dbReference>
<dbReference type="eggNOG" id="COG2271">
    <property type="taxonomic scope" value="Bacteria"/>
</dbReference>
<evidence type="ECO:0000313" key="11">
    <source>
        <dbReference type="Proteomes" id="UP000030905"/>
    </source>
</evidence>
<dbReference type="AlphaFoldDB" id="A0A0H3IY18"/>
<dbReference type="PROSITE" id="PS00216">
    <property type="entry name" value="SUGAR_TRANSPORT_1"/>
    <property type="match status" value="2"/>
</dbReference>
<dbReference type="PANTHER" id="PTHR23511">
    <property type="entry name" value="SYNAPTIC VESICLE GLYCOPROTEIN 2"/>
    <property type="match status" value="1"/>
</dbReference>
<evidence type="ECO:0000313" key="9">
    <source>
        <dbReference type="EMBL" id="KRU13609.1"/>
    </source>
</evidence>
<dbReference type="PROSITE" id="PS50850">
    <property type="entry name" value="MFS"/>
    <property type="match status" value="1"/>
</dbReference>
<dbReference type="CDD" id="cd17316">
    <property type="entry name" value="MFS_SV2_like"/>
    <property type="match status" value="1"/>
</dbReference>
<dbReference type="SUPFAM" id="SSF103473">
    <property type="entry name" value="MFS general substrate transporter"/>
    <property type="match status" value="1"/>
</dbReference>
<dbReference type="EMBL" id="CP009268">
    <property type="protein sequence ID" value="AJA50379.1"/>
    <property type="molecule type" value="Genomic_DNA"/>
</dbReference>
<dbReference type="GO" id="GO:0005886">
    <property type="term" value="C:plasma membrane"/>
    <property type="evidence" value="ECO:0007669"/>
    <property type="project" value="UniProtKB-SubCell"/>
</dbReference>
<dbReference type="Gene3D" id="1.20.1250.20">
    <property type="entry name" value="MFS general substrate transporter like domains"/>
    <property type="match status" value="1"/>
</dbReference>
<dbReference type="GO" id="GO:0022857">
    <property type="term" value="F:transmembrane transporter activity"/>
    <property type="evidence" value="ECO:0007669"/>
    <property type="project" value="InterPro"/>
</dbReference>
<evidence type="ECO:0000256" key="2">
    <source>
        <dbReference type="ARBA" id="ARBA00022448"/>
    </source>
</evidence>
<keyword evidence="11" id="KW-1185">Reference proteome</keyword>
<proteinExistence type="predicted"/>
<feature type="transmembrane region" description="Helical" evidence="6">
    <location>
        <begin position="56"/>
        <end position="78"/>
    </location>
</feature>